<sequence length="279" mass="30435">MQDQERHSILCPNCRKLISADEPHCPYCGIANPGSRWKNNVWTRGFQNPDQLLRALIYLNVGMFILALLLNPRAMNFSLNPFSFLSPNNESLLLLGATGTFPIARFHRWWTLLSASYLHAGILHIAFNMIALKQIGPLIIEEYGPYRMFIIYTVAGVVGFFVSYLAGVAFTLGASAAVCGLIGAGLYYGKSRGGVYGDTVYKQVGGWVIGLFAFGLLVPGINNWGHGGGLVAGALLGLLMGYKDRVRENLFHKMMAGVCAVSTLAILCFAMVTGILYSL</sequence>
<dbReference type="GO" id="GO:0006508">
    <property type="term" value="P:proteolysis"/>
    <property type="evidence" value="ECO:0007669"/>
    <property type="project" value="UniProtKB-KW"/>
</dbReference>
<evidence type="ECO:0000256" key="6">
    <source>
        <dbReference type="ARBA" id="ARBA00023136"/>
    </source>
</evidence>
<keyword evidence="6 7" id="KW-0472">Membrane</keyword>
<evidence type="ECO:0000256" key="5">
    <source>
        <dbReference type="ARBA" id="ARBA00022989"/>
    </source>
</evidence>
<evidence type="ECO:0000256" key="2">
    <source>
        <dbReference type="ARBA" id="ARBA00009045"/>
    </source>
</evidence>
<organism evidence="9 10">
    <name type="scientific">Desulforhabdus amnigena</name>
    <dbReference type="NCBI Taxonomy" id="40218"/>
    <lineage>
        <taxon>Bacteria</taxon>
        <taxon>Pseudomonadati</taxon>
        <taxon>Thermodesulfobacteriota</taxon>
        <taxon>Syntrophobacteria</taxon>
        <taxon>Syntrophobacterales</taxon>
        <taxon>Syntrophobacteraceae</taxon>
        <taxon>Desulforhabdus</taxon>
    </lineage>
</organism>
<dbReference type="Pfam" id="PF01694">
    <property type="entry name" value="Rhomboid"/>
    <property type="match status" value="1"/>
</dbReference>
<feature type="transmembrane region" description="Helical" evidence="7">
    <location>
        <begin position="144"/>
        <end position="162"/>
    </location>
</feature>
<comment type="caution">
    <text evidence="9">The sequence shown here is derived from an EMBL/GenBank/DDBJ whole genome shotgun (WGS) entry which is preliminary data.</text>
</comment>
<dbReference type="InterPro" id="IPR035952">
    <property type="entry name" value="Rhomboid-like_sf"/>
</dbReference>
<dbReference type="PANTHER" id="PTHR43731:SF14">
    <property type="entry name" value="PRESENILIN-ASSOCIATED RHOMBOID-LIKE PROTEIN, MITOCHONDRIAL"/>
    <property type="match status" value="1"/>
</dbReference>
<dbReference type="InterPro" id="IPR022764">
    <property type="entry name" value="Peptidase_S54_rhomboid_dom"/>
</dbReference>
<proteinExistence type="inferred from homology"/>
<keyword evidence="10" id="KW-1185">Reference proteome</keyword>
<name>A0A9W6FTD6_9BACT</name>
<feature type="transmembrane region" description="Helical" evidence="7">
    <location>
        <begin position="109"/>
        <end position="132"/>
    </location>
</feature>
<keyword evidence="5 7" id="KW-1133">Transmembrane helix</keyword>
<evidence type="ECO:0000313" key="10">
    <source>
        <dbReference type="Proteomes" id="UP001144372"/>
    </source>
</evidence>
<evidence type="ECO:0000256" key="4">
    <source>
        <dbReference type="ARBA" id="ARBA00022801"/>
    </source>
</evidence>
<dbReference type="EMBL" id="BSDR01000001">
    <property type="protein sequence ID" value="GLI32991.1"/>
    <property type="molecule type" value="Genomic_DNA"/>
</dbReference>
<dbReference type="GO" id="GO:0004252">
    <property type="term" value="F:serine-type endopeptidase activity"/>
    <property type="evidence" value="ECO:0007669"/>
    <property type="project" value="InterPro"/>
</dbReference>
<evidence type="ECO:0000259" key="8">
    <source>
        <dbReference type="Pfam" id="PF01694"/>
    </source>
</evidence>
<dbReference type="SUPFAM" id="SSF144091">
    <property type="entry name" value="Rhomboid-like"/>
    <property type="match status" value="1"/>
</dbReference>
<evidence type="ECO:0000313" key="9">
    <source>
        <dbReference type="EMBL" id="GLI32991.1"/>
    </source>
</evidence>
<feature type="transmembrane region" description="Helical" evidence="7">
    <location>
        <begin position="200"/>
        <end position="218"/>
    </location>
</feature>
<keyword evidence="9" id="KW-0645">Protease</keyword>
<feature type="transmembrane region" description="Helical" evidence="7">
    <location>
        <begin position="52"/>
        <end position="70"/>
    </location>
</feature>
<dbReference type="GO" id="GO:0016020">
    <property type="term" value="C:membrane"/>
    <property type="evidence" value="ECO:0007669"/>
    <property type="project" value="UniProtKB-SubCell"/>
</dbReference>
<dbReference type="Proteomes" id="UP001144372">
    <property type="component" value="Unassembled WGS sequence"/>
</dbReference>
<dbReference type="Gene3D" id="1.20.1540.10">
    <property type="entry name" value="Rhomboid-like"/>
    <property type="match status" value="1"/>
</dbReference>
<dbReference type="RefSeq" id="WP_281792008.1">
    <property type="nucleotide sequence ID" value="NZ_BSDR01000001.1"/>
</dbReference>
<accession>A0A9W6FTD6</accession>
<dbReference type="PANTHER" id="PTHR43731">
    <property type="entry name" value="RHOMBOID PROTEASE"/>
    <property type="match status" value="1"/>
</dbReference>
<dbReference type="AlphaFoldDB" id="A0A9W6FTD6"/>
<evidence type="ECO:0000256" key="1">
    <source>
        <dbReference type="ARBA" id="ARBA00004141"/>
    </source>
</evidence>
<feature type="transmembrane region" description="Helical" evidence="7">
    <location>
        <begin position="168"/>
        <end position="188"/>
    </location>
</feature>
<feature type="domain" description="Peptidase S54 rhomboid" evidence="8">
    <location>
        <begin position="108"/>
        <end position="241"/>
    </location>
</feature>
<feature type="transmembrane region" description="Helical" evidence="7">
    <location>
        <begin position="254"/>
        <end position="277"/>
    </location>
</feature>
<keyword evidence="3 7" id="KW-0812">Transmembrane</keyword>
<feature type="transmembrane region" description="Helical" evidence="7">
    <location>
        <begin position="224"/>
        <end position="242"/>
    </location>
</feature>
<comment type="similarity">
    <text evidence="2">Belongs to the peptidase S54 family.</text>
</comment>
<reference evidence="9" key="1">
    <citation type="submission" date="2022-12" db="EMBL/GenBank/DDBJ databases">
        <title>Reference genome sequencing for broad-spectrum identification of bacterial and archaeal isolates by mass spectrometry.</title>
        <authorList>
            <person name="Sekiguchi Y."/>
            <person name="Tourlousse D.M."/>
        </authorList>
    </citation>
    <scope>NUCLEOTIDE SEQUENCE</scope>
    <source>
        <strain evidence="9">ASRB1</strain>
    </source>
</reference>
<dbReference type="InterPro" id="IPR050925">
    <property type="entry name" value="Rhomboid_protease_S54"/>
</dbReference>
<keyword evidence="4" id="KW-0378">Hydrolase</keyword>
<protein>
    <submittedName>
        <fullName evidence="9">Rhomboid family intramembrane serine protease</fullName>
    </submittedName>
</protein>
<evidence type="ECO:0000256" key="3">
    <source>
        <dbReference type="ARBA" id="ARBA00022692"/>
    </source>
</evidence>
<comment type="subcellular location">
    <subcellularLocation>
        <location evidence="1">Membrane</location>
        <topology evidence="1">Multi-pass membrane protein</topology>
    </subcellularLocation>
</comment>
<evidence type="ECO:0000256" key="7">
    <source>
        <dbReference type="SAM" id="Phobius"/>
    </source>
</evidence>
<gene>
    <name evidence="9" type="ORF">DAMNIGENAA_04240</name>
</gene>